<keyword evidence="2" id="KW-1133">Transmembrane helix</keyword>
<evidence type="ECO:0000313" key="3">
    <source>
        <dbReference type="EMBL" id="KAL2871738.1"/>
    </source>
</evidence>
<evidence type="ECO:0000313" key="4">
    <source>
        <dbReference type="Proteomes" id="UP001610432"/>
    </source>
</evidence>
<evidence type="ECO:0000256" key="1">
    <source>
        <dbReference type="SAM" id="MobiDB-lite"/>
    </source>
</evidence>
<dbReference type="GeneID" id="98140123"/>
<keyword evidence="2" id="KW-0472">Membrane</keyword>
<feature type="transmembrane region" description="Helical" evidence="2">
    <location>
        <begin position="87"/>
        <end position="108"/>
    </location>
</feature>
<sequence>MQPSAKVPPEGLHPDARHLVWPPRDERVASRLELLRRGEQLRINFFTGRAFAGNSYVRCASRGDDNDGPSVTTVCNPCRRFSGSFHFFFHFFFFFFFFFLSLLFLSFFSSSPPRSHSYDSLRFLAFLCLCLGVQTPPPPQSDGAITPDQVLRGRQIRDKEEPASGPPARAQKDSAPGRQGPLDGHAAAISNCSGGHRRSSIGRVGQRQQALTMDLR</sequence>
<dbReference type="RefSeq" id="XP_070890717.1">
    <property type="nucleotide sequence ID" value="XM_071025051.1"/>
</dbReference>
<accession>A0ABR4M589</accession>
<feature type="region of interest" description="Disordered" evidence="1">
    <location>
        <begin position="157"/>
        <end position="216"/>
    </location>
</feature>
<dbReference type="EMBL" id="JBFXLQ010000003">
    <property type="protein sequence ID" value="KAL2871738.1"/>
    <property type="molecule type" value="Genomic_DNA"/>
</dbReference>
<name>A0ABR4M589_9EURO</name>
<reference evidence="3 4" key="1">
    <citation type="submission" date="2024-07" db="EMBL/GenBank/DDBJ databases">
        <title>Section-level genome sequencing and comparative genomics of Aspergillus sections Usti and Cavernicolus.</title>
        <authorList>
            <consortium name="Lawrence Berkeley National Laboratory"/>
            <person name="Nybo J.L."/>
            <person name="Vesth T.C."/>
            <person name="Theobald S."/>
            <person name="Frisvad J.C."/>
            <person name="Larsen T.O."/>
            <person name="Kjaerboelling I."/>
            <person name="Rothschild-Mancinelli K."/>
            <person name="Lyhne E.K."/>
            <person name="Kogle M.E."/>
            <person name="Barry K."/>
            <person name="Clum A."/>
            <person name="Na H."/>
            <person name="Ledsgaard L."/>
            <person name="Lin J."/>
            <person name="Lipzen A."/>
            <person name="Kuo A."/>
            <person name="Riley R."/>
            <person name="Mondo S."/>
            <person name="Labutti K."/>
            <person name="Haridas S."/>
            <person name="Pangalinan J."/>
            <person name="Salamov A.A."/>
            <person name="Simmons B.A."/>
            <person name="Magnuson J.K."/>
            <person name="Chen J."/>
            <person name="Drula E."/>
            <person name="Henrissat B."/>
            <person name="Wiebenga A."/>
            <person name="Lubbers R.J."/>
            <person name="Gomes A.C."/>
            <person name="Macurrencykelacurrency M.R."/>
            <person name="Stajich J."/>
            <person name="Grigoriev I.V."/>
            <person name="Mortensen U.H."/>
            <person name="De Vries R.P."/>
            <person name="Baker S.E."/>
            <person name="Andersen M.R."/>
        </authorList>
    </citation>
    <scope>NUCLEOTIDE SEQUENCE [LARGE SCALE GENOMIC DNA]</scope>
    <source>
        <strain evidence="3 4">CBS 449.75</strain>
    </source>
</reference>
<feature type="compositionally biased region" description="Polar residues" evidence="1">
    <location>
        <begin position="206"/>
        <end position="216"/>
    </location>
</feature>
<keyword evidence="2" id="KW-0812">Transmembrane</keyword>
<proteinExistence type="predicted"/>
<keyword evidence="4" id="KW-1185">Reference proteome</keyword>
<protein>
    <submittedName>
        <fullName evidence="3">Uncharacterized protein</fullName>
    </submittedName>
</protein>
<dbReference type="Proteomes" id="UP001610432">
    <property type="component" value="Unassembled WGS sequence"/>
</dbReference>
<gene>
    <name evidence="3" type="ORF">BJX67DRAFT_167935</name>
</gene>
<organism evidence="3 4">
    <name type="scientific">Aspergillus lucknowensis</name>
    <dbReference type="NCBI Taxonomy" id="176173"/>
    <lineage>
        <taxon>Eukaryota</taxon>
        <taxon>Fungi</taxon>
        <taxon>Dikarya</taxon>
        <taxon>Ascomycota</taxon>
        <taxon>Pezizomycotina</taxon>
        <taxon>Eurotiomycetes</taxon>
        <taxon>Eurotiomycetidae</taxon>
        <taxon>Eurotiales</taxon>
        <taxon>Aspergillaceae</taxon>
        <taxon>Aspergillus</taxon>
        <taxon>Aspergillus subgen. Nidulantes</taxon>
    </lineage>
</organism>
<evidence type="ECO:0000256" key="2">
    <source>
        <dbReference type="SAM" id="Phobius"/>
    </source>
</evidence>
<comment type="caution">
    <text evidence="3">The sequence shown here is derived from an EMBL/GenBank/DDBJ whole genome shotgun (WGS) entry which is preliminary data.</text>
</comment>